<protein>
    <recommendedName>
        <fullName evidence="3">KGK family protein</fullName>
    </recommendedName>
</protein>
<name>A0A941JPR8_9CHRO</name>
<accession>A0A941JPR8</accession>
<evidence type="ECO:0008006" key="3">
    <source>
        <dbReference type="Google" id="ProtNLM"/>
    </source>
</evidence>
<dbReference type="EMBL" id="JADQBC010000049">
    <property type="protein sequence ID" value="MBR8827968.1"/>
    <property type="molecule type" value="Genomic_DNA"/>
</dbReference>
<sequence>MNNDETKFKEIDDQLENKDSVILFSATNIILKVDEFMAVVRKVIHNNNLELIHNKLAPKGGILKVNYFKDKTSSVVIDQKWFGEGVECELLKPNKNWRKCKLRIKISLEACFEDEKAEENLPKSPLDEIRNTIN</sequence>
<organism evidence="1 2">
    <name type="scientific">Gomphosphaeria aponina SAG 52.96 = DSM 107014</name>
    <dbReference type="NCBI Taxonomy" id="1521640"/>
    <lineage>
        <taxon>Bacteria</taxon>
        <taxon>Bacillati</taxon>
        <taxon>Cyanobacteriota</taxon>
        <taxon>Cyanophyceae</taxon>
        <taxon>Oscillatoriophycideae</taxon>
        <taxon>Chroococcales</taxon>
        <taxon>Gomphosphaeriaceae</taxon>
        <taxon>Gomphosphaeria</taxon>
    </lineage>
</organism>
<dbReference type="Pfam" id="PF08872">
    <property type="entry name" value="KGK"/>
    <property type="match status" value="1"/>
</dbReference>
<evidence type="ECO:0000313" key="1">
    <source>
        <dbReference type="EMBL" id="MBR8827968.1"/>
    </source>
</evidence>
<dbReference type="Proteomes" id="UP000767446">
    <property type="component" value="Unassembled WGS sequence"/>
</dbReference>
<dbReference type="InterPro" id="IPR014971">
    <property type="entry name" value="KGK"/>
</dbReference>
<comment type="caution">
    <text evidence="1">The sequence shown here is derived from an EMBL/GenBank/DDBJ whole genome shotgun (WGS) entry which is preliminary data.</text>
</comment>
<reference evidence="1" key="1">
    <citation type="submission" date="2021-02" db="EMBL/GenBank/DDBJ databases">
        <title>Metagenome analyses of Stigonema ocellatum DSM 106950, Chlorogloea purpurea SAG 13.99 and Gomphosphaeria aponina DSM 107014.</title>
        <authorList>
            <person name="Marter P."/>
            <person name="Huang S."/>
        </authorList>
    </citation>
    <scope>NUCLEOTIDE SEQUENCE</scope>
    <source>
        <strain evidence="1">JP213</strain>
    </source>
</reference>
<evidence type="ECO:0000313" key="2">
    <source>
        <dbReference type="Proteomes" id="UP000767446"/>
    </source>
</evidence>
<proteinExistence type="predicted"/>
<dbReference type="AlphaFoldDB" id="A0A941JPR8"/>
<gene>
    <name evidence="1" type="ORF">DSM107014_08720</name>
</gene>